<keyword evidence="6 11" id="KW-1133">Transmembrane helix</keyword>
<organism evidence="14 15">
    <name type="scientific">Candidatus Desantisbacteria bacterium CG_4_10_14_3_um_filter_40_18</name>
    <dbReference type="NCBI Taxonomy" id="1974544"/>
    <lineage>
        <taxon>Bacteria</taxon>
        <taxon>Candidatus Desantisiibacteriota</taxon>
    </lineage>
</organism>
<dbReference type="PIRSF" id="PIRSF004862">
    <property type="entry name" value="FliF"/>
    <property type="match status" value="1"/>
</dbReference>
<evidence type="ECO:0000259" key="12">
    <source>
        <dbReference type="Pfam" id="PF01514"/>
    </source>
</evidence>
<feature type="transmembrane region" description="Helical" evidence="11">
    <location>
        <begin position="41"/>
        <end position="60"/>
    </location>
</feature>
<dbReference type="Proteomes" id="UP000231028">
    <property type="component" value="Unassembled WGS sequence"/>
</dbReference>
<gene>
    <name evidence="14" type="primary">fliF</name>
    <name evidence="14" type="ORF">COZ13_01310</name>
</gene>
<keyword evidence="14" id="KW-0969">Cilium</keyword>
<dbReference type="GO" id="GO:0003774">
    <property type="term" value="F:cytoskeletal motor activity"/>
    <property type="evidence" value="ECO:0007669"/>
    <property type="project" value="InterPro"/>
</dbReference>
<dbReference type="Pfam" id="PF08345">
    <property type="entry name" value="YscJ_FliF_C"/>
    <property type="match status" value="1"/>
</dbReference>
<keyword evidence="5 11" id="KW-0812">Transmembrane</keyword>
<dbReference type="PANTHER" id="PTHR30046">
    <property type="entry name" value="FLAGELLAR M-RING PROTEIN"/>
    <property type="match status" value="1"/>
</dbReference>
<name>A0A2M7P3T5_9BACT</name>
<evidence type="ECO:0000256" key="1">
    <source>
        <dbReference type="ARBA" id="ARBA00004117"/>
    </source>
</evidence>
<dbReference type="GO" id="GO:0071973">
    <property type="term" value="P:bacterial-type flagellum-dependent cell motility"/>
    <property type="evidence" value="ECO:0007669"/>
    <property type="project" value="InterPro"/>
</dbReference>
<evidence type="ECO:0000313" key="14">
    <source>
        <dbReference type="EMBL" id="PIY20263.1"/>
    </source>
</evidence>
<dbReference type="InterPro" id="IPR045851">
    <property type="entry name" value="AMP-bd_C_sf"/>
</dbReference>
<dbReference type="InterPro" id="IPR043427">
    <property type="entry name" value="YscJ/FliF"/>
</dbReference>
<evidence type="ECO:0000256" key="10">
    <source>
        <dbReference type="SAM" id="MobiDB-lite"/>
    </source>
</evidence>
<evidence type="ECO:0000313" key="15">
    <source>
        <dbReference type="Proteomes" id="UP000231028"/>
    </source>
</evidence>
<evidence type="ECO:0000256" key="8">
    <source>
        <dbReference type="ARBA" id="ARBA00023143"/>
    </source>
</evidence>
<proteinExistence type="inferred from homology"/>
<keyword evidence="14" id="KW-0282">Flagellum</keyword>
<comment type="caution">
    <text evidence="14">The sequence shown here is derived from an EMBL/GenBank/DDBJ whole genome shotgun (WGS) entry which is preliminary data.</text>
</comment>
<feature type="domain" description="Flagellar M-ring N-terminal" evidence="12">
    <location>
        <begin position="62"/>
        <end position="235"/>
    </location>
</feature>
<dbReference type="InterPro" id="IPR013556">
    <property type="entry name" value="Flag_M-ring_C"/>
</dbReference>
<dbReference type="GO" id="GO:0005886">
    <property type="term" value="C:plasma membrane"/>
    <property type="evidence" value="ECO:0007669"/>
    <property type="project" value="UniProtKB-SubCell"/>
</dbReference>
<feature type="domain" description="Flagellar M-ring C-terminal" evidence="13">
    <location>
        <begin position="272"/>
        <end position="461"/>
    </location>
</feature>
<dbReference type="NCBIfam" id="TIGR00206">
    <property type="entry name" value="fliF"/>
    <property type="match status" value="1"/>
</dbReference>
<dbReference type="InterPro" id="IPR000067">
    <property type="entry name" value="FlgMring_FliF"/>
</dbReference>
<dbReference type="GO" id="GO:0009431">
    <property type="term" value="C:bacterial-type flagellum basal body, MS ring"/>
    <property type="evidence" value="ECO:0007669"/>
    <property type="project" value="InterPro"/>
</dbReference>
<evidence type="ECO:0000256" key="9">
    <source>
        <dbReference type="PIRNR" id="PIRNR004862"/>
    </source>
</evidence>
<feature type="region of interest" description="Disordered" evidence="10">
    <location>
        <begin position="537"/>
        <end position="556"/>
    </location>
</feature>
<dbReference type="Gene3D" id="3.30.300.30">
    <property type="match status" value="1"/>
</dbReference>
<keyword evidence="14" id="KW-0966">Cell projection</keyword>
<evidence type="ECO:0000256" key="7">
    <source>
        <dbReference type="ARBA" id="ARBA00023136"/>
    </source>
</evidence>
<comment type="function">
    <text evidence="9">The M ring may be actively involved in energy transduction.</text>
</comment>
<evidence type="ECO:0000256" key="5">
    <source>
        <dbReference type="ARBA" id="ARBA00022692"/>
    </source>
</evidence>
<evidence type="ECO:0000256" key="4">
    <source>
        <dbReference type="ARBA" id="ARBA00022475"/>
    </source>
</evidence>
<dbReference type="AlphaFoldDB" id="A0A2M7P3T5"/>
<comment type="similarity">
    <text evidence="3 9">Belongs to the FliF family.</text>
</comment>
<evidence type="ECO:0000256" key="11">
    <source>
        <dbReference type="SAM" id="Phobius"/>
    </source>
</evidence>
<dbReference type="PRINTS" id="PR01009">
    <property type="entry name" value="FLGMRINGFLIF"/>
</dbReference>
<protein>
    <recommendedName>
        <fullName evidence="9">Flagellar M-ring protein</fullName>
    </recommendedName>
</protein>
<dbReference type="InterPro" id="IPR006182">
    <property type="entry name" value="FliF_N_dom"/>
</dbReference>
<dbReference type="EMBL" id="PFKI01000042">
    <property type="protein sequence ID" value="PIY20263.1"/>
    <property type="molecule type" value="Genomic_DNA"/>
</dbReference>
<sequence length="594" mass="66955">MINIGLSCITYTELFRWGGEMNKFFLQITTVLKSLNRNQKIILGIFAAAVFLGLSFLGYYTQRVEFVNLYVNIDPEEAGKITKKLDEWKQKYSIEGSTIKVPLKDRDRLRLELASSKLAPKGGITGFEIFDTTKLAITDYERRINYVRALQGELSRTIKSIEGIEDARVLLVLPEKKLYTDEQKEVSASVKLQVSPSTNLEASQIVGIVQLVSSAVEGLSPDNVSIIDNNGNILTDIEELRKGETTGLAAKQLELQRAEARKLEKAIRRSLARCLIDDKVEVLVTCNINFDKIESKHEKYTSPENIPLTDELIREGVEKVQLRASDEKVIERFEGEGSVPGGPPGVEAQMPGYKGMTSAKGPMTYSKDELRSNYLANKEEVMTVKSPEISKLSVAVWIDGIYERDETGAYRLDKKNHLIYTPRTKEEMEKYENLVWASMGAEKAKVYQGKEYIVQVENVQFDRTAEWLAVLAGREAQKRRALAMASGAGFLTLFILVAIIFMYLMRRKALAQEKLLREKELAALKALRERTPLDEEIPIGEERLPSGEGEREGEGKDISIEKLARELAINQPEAVANLFRTLLENDTEEQVDKL</sequence>
<keyword evidence="8 9" id="KW-0975">Bacterial flagellum</keyword>
<evidence type="ECO:0000259" key="13">
    <source>
        <dbReference type="Pfam" id="PF08345"/>
    </source>
</evidence>
<dbReference type="PANTHER" id="PTHR30046:SF0">
    <property type="entry name" value="FLAGELLAR M-RING PROTEIN"/>
    <property type="match status" value="1"/>
</dbReference>
<keyword evidence="7 11" id="KW-0472">Membrane</keyword>
<keyword evidence="4" id="KW-1003">Cell membrane</keyword>
<feature type="compositionally biased region" description="Basic and acidic residues" evidence="10">
    <location>
        <begin position="540"/>
        <end position="556"/>
    </location>
</feature>
<evidence type="ECO:0000256" key="3">
    <source>
        <dbReference type="ARBA" id="ARBA00007971"/>
    </source>
</evidence>
<evidence type="ECO:0000256" key="6">
    <source>
        <dbReference type="ARBA" id="ARBA00022989"/>
    </source>
</evidence>
<evidence type="ECO:0000256" key="2">
    <source>
        <dbReference type="ARBA" id="ARBA00004651"/>
    </source>
</evidence>
<comment type="subcellular location">
    <subcellularLocation>
        <location evidence="1 9">Bacterial flagellum basal body</location>
    </subcellularLocation>
    <subcellularLocation>
        <location evidence="2">Cell membrane</location>
        <topology evidence="2">Multi-pass membrane protein</topology>
    </subcellularLocation>
</comment>
<reference evidence="15" key="1">
    <citation type="submission" date="2017-09" db="EMBL/GenBank/DDBJ databases">
        <title>Depth-based differentiation of microbial function through sediment-hosted aquifers and enrichment of novel symbionts in the deep terrestrial subsurface.</title>
        <authorList>
            <person name="Probst A.J."/>
            <person name="Ladd B."/>
            <person name="Jarett J.K."/>
            <person name="Geller-Mcgrath D.E."/>
            <person name="Sieber C.M.K."/>
            <person name="Emerson J.B."/>
            <person name="Anantharaman K."/>
            <person name="Thomas B.C."/>
            <person name="Malmstrom R."/>
            <person name="Stieglmeier M."/>
            <person name="Klingl A."/>
            <person name="Woyke T."/>
            <person name="Ryan C.M."/>
            <person name="Banfield J.F."/>
        </authorList>
    </citation>
    <scope>NUCLEOTIDE SEQUENCE [LARGE SCALE GENOMIC DNA]</scope>
</reference>
<dbReference type="Pfam" id="PF01514">
    <property type="entry name" value="YscJ_FliF"/>
    <property type="match status" value="1"/>
</dbReference>
<accession>A0A2M7P3T5</accession>
<feature type="transmembrane region" description="Helical" evidence="11">
    <location>
        <begin position="481"/>
        <end position="504"/>
    </location>
</feature>